<protein>
    <submittedName>
        <fullName evidence="2">Uncharacterized protein</fullName>
    </submittedName>
</protein>
<evidence type="ECO:0000256" key="1">
    <source>
        <dbReference type="SAM" id="MobiDB-lite"/>
    </source>
</evidence>
<name>A0A5C6G100_METRR</name>
<feature type="compositionally biased region" description="Polar residues" evidence="1">
    <location>
        <begin position="20"/>
        <end position="44"/>
    </location>
</feature>
<sequence>MNDPDEHTHSQARKRRESRNPQTPSSPAGTSSRSTASLPASPTESMARVSLSPTQPQPPDPKPWSWECPGCDHVYRFAVTTRCLHCGYRVGRDRGRIRAEGPGESRPPRECTSYFDYTGWEARSIWAKQVRESRARTRGGTAHGDESPGLKAGQRHCFFECHYPAACYGELLFALELDLDNQEDREKVLPYPGPEISEPSWEPSKEPTGEH</sequence>
<feature type="region of interest" description="Disordered" evidence="1">
    <location>
        <begin position="1"/>
        <end position="63"/>
    </location>
</feature>
<dbReference type="AlphaFoldDB" id="A0A5C6G100"/>
<proteinExistence type="predicted"/>
<accession>A0A5C6G100</accession>
<dbReference type="Proteomes" id="UP000317257">
    <property type="component" value="Unassembled WGS sequence"/>
</dbReference>
<organism evidence="2 3">
    <name type="scientific">Metarhizium rileyi (strain RCEF 4871)</name>
    <name type="common">Nomuraea rileyi</name>
    <dbReference type="NCBI Taxonomy" id="1649241"/>
    <lineage>
        <taxon>Eukaryota</taxon>
        <taxon>Fungi</taxon>
        <taxon>Dikarya</taxon>
        <taxon>Ascomycota</taxon>
        <taxon>Pezizomycotina</taxon>
        <taxon>Sordariomycetes</taxon>
        <taxon>Hypocreomycetidae</taxon>
        <taxon>Hypocreales</taxon>
        <taxon>Clavicipitaceae</taxon>
        <taxon>Metarhizium</taxon>
    </lineage>
</organism>
<gene>
    <name evidence="2" type="ORF">ED733_003178</name>
</gene>
<dbReference type="EMBL" id="SBHS01000040">
    <property type="protein sequence ID" value="TWU71655.1"/>
    <property type="molecule type" value="Genomic_DNA"/>
</dbReference>
<feature type="region of interest" description="Disordered" evidence="1">
    <location>
        <begin position="185"/>
        <end position="211"/>
    </location>
</feature>
<evidence type="ECO:0000313" key="3">
    <source>
        <dbReference type="Proteomes" id="UP000317257"/>
    </source>
</evidence>
<reference evidence="3" key="1">
    <citation type="submission" date="2018-12" db="EMBL/GenBank/DDBJ databases">
        <title>The complete genome of Metarhizium rileyi, a key fungal pathogen of Lepidoptera.</title>
        <authorList>
            <person name="Binneck E."/>
            <person name="Lastra C.C.L."/>
            <person name="Sosa-Gomez D.R."/>
        </authorList>
    </citation>
    <scope>NUCLEOTIDE SEQUENCE [LARGE SCALE GENOMIC DNA]</scope>
    <source>
        <strain evidence="3">Cep018-CH2</strain>
    </source>
</reference>
<comment type="caution">
    <text evidence="2">The sequence shown here is derived from an EMBL/GenBank/DDBJ whole genome shotgun (WGS) entry which is preliminary data.</text>
</comment>
<evidence type="ECO:0000313" key="2">
    <source>
        <dbReference type="EMBL" id="TWU71655.1"/>
    </source>
</evidence>